<evidence type="ECO:0000313" key="2">
    <source>
        <dbReference type="Proteomes" id="UP000288028"/>
    </source>
</evidence>
<protein>
    <submittedName>
        <fullName evidence="1">Uncharacterized protein</fullName>
    </submittedName>
</protein>
<proteinExistence type="predicted"/>
<gene>
    <name evidence="1" type="ORF">CBF28_09155</name>
</gene>
<evidence type="ECO:0000313" key="1">
    <source>
        <dbReference type="EMBL" id="RSU13645.1"/>
    </source>
</evidence>
<dbReference type="AlphaFoldDB" id="A0A430AZZ4"/>
<dbReference type="GeneID" id="95581977"/>
<name>A0A430AZZ4_9ENTE</name>
<sequence>MKNKMGKSTQYLTLFFSLIIMLFFTLHGATTVQADVSVADDKQLATVLTTAGDETVSLLRDITLSERVDIVGNKTIDLNNKKLTLAEGANDAGKVGKFYLNRADNQQFTIKNGQMIGGDTRGLASHGSIIGAISVGTSANANLVTTVQDISHNSKGGFYKGKTSKVVFKGKVTLENEQFNVRAKNMDFYGNSQNPDDPENVDFYGYASADGDPLDWSTYNGGLNLSFDGYESFLGANQRILNINKNAKVKLKNQLKNQLNNI</sequence>
<dbReference type="Proteomes" id="UP000288028">
    <property type="component" value="Unassembled WGS sequence"/>
</dbReference>
<keyword evidence="2" id="KW-1185">Reference proteome</keyword>
<dbReference type="EMBL" id="NGKB01000008">
    <property type="protein sequence ID" value="RSU13645.1"/>
    <property type="molecule type" value="Genomic_DNA"/>
</dbReference>
<comment type="caution">
    <text evidence="1">The sequence shown here is derived from an EMBL/GenBank/DDBJ whole genome shotgun (WGS) entry which is preliminary data.</text>
</comment>
<accession>A0A430AZZ4</accession>
<organism evidence="1 2">
    <name type="scientific">Vagococcus carniphilus</name>
    <dbReference type="NCBI Taxonomy" id="218144"/>
    <lineage>
        <taxon>Bacteria</taxon>
        <taxon>Bacillati</taxon>
        <taxon>Bacillota</taxon>
        <taxon>Bacilli</taxon>
        <taxon>Lactobacillales</taxon>
        <taxon>Enterococcaceae</taxon>
        <taxon>Vagococcus</taxon>
    </lineage>
</organism>
<dbReference type="RefSeq" id="WP_126794437.1">
    <property type="nucleotide sequence ID" value="NZ_CP060720.1"/>
</dbReference>
<reference evidence="1 2" key="1">
    <citation type="submission" date="2017-05" db="EMBL/GenBank/DDBJ databases">
        <title>Vagococcus spp. assemblies.</title>
        <authorList>
            <person name="Gulvik C.A."/>
        </authorList>
    </citation>
    <scope>NUCLEOTIDE SEQUENCE [LARGE SCALE GENOMIC DNA]</scope>
    <source>
        <strain evidence="1 2">SS1714</strain>
    </source>
</reference>